<evidence type="ECO:0000256" key="7">
    <source>
        <dbReference type="SAM" id="Coils"/>
    </source>
</evidence>
<feature type="transmembrane region" description="Helical" evidence="8">
    <location>
        <begin position="331"/>
        <end position="352"/>
    </location>
</feature>
<sequence length="1859" mass="209686">MSLHSKEKPHIYVSSSKVNSVDLGEAISSNNKNIIGLDLFEQANEIPEEEFESEIKGIRFKVDLRIVPILCVTYTLQFLDKLSLNYASAYSLKEDLGLHGQRYSWVAAIFNFGYLFWAMPSNYIIQKVPLAKYTGIMIFVWAIILIAHIGTKNYAGMLVVRFVLGMFEAGISPSCMMICGMFYSRQDQPFRMCTFLSFNGVATIVGGLLGFGLGHSHSPAIASWKLIFLVIGLLNFVWSIVFLWVTPDSPASAKFLTERERAILIKYISKNNQGVKDKQFKWPQALEAATDIGVYIVVLVGLGCGIINGGVSNFQSALIKGFGFDGLAATALQMPTGAIEFIIVLAAGILALKVDNIRCLLFVLLCLPGFSGLIGIHVIEDDKWASVGCTWLQYIIGGPVIMSWIFINANIGGTTKKVVTNGCWFTMYAAGNIIGANIFYAKEAPKYNSAMIGLMTCYSGMIALGIGYYFLLRARNFRRDRAQGEQNEGMKQEAVLNGFKGLTDFENDGFPCIKFKAQCDYSEFAKNFPTNRAGEHNKVFKSELGSDGRDEVTMLKERLMALEEAVKRNTAKRRSQVIQSVPELKASSEAKISFSVPLKVPDAKSPPYLKDWGPFRWILMVSLDPVLHSMVRAMFKDKPTMLPIKTNQIQHKVNHSSQGLLSGSPLESSAHLRQQMQDILPNTKVLWLLVDRFFSVVYPYAPVLDESTVRASFASLVGPQTLREEPVHVLANDELDFFNFGILLMVLRLAHLSLTDYKCKVVTSSSFSQHSMTYLSHYNIPDKFAQVAQKCLTQYNLFEDVTLEAIQLLTLICVHNKVNPEGFGSDFNNRTLSAMLYSMAHCRRINREPYGLGSDDASQKQYMLSQKIWYTLLLLDATDAAFSGSTVTNNPDSYDIKLPVFQPAISNVNNLETERILIESFEIRHKFSNLIAEGAVLTGTLAGDVPIKTLMEKVSDLEEFQAKIHAKIRLAIRSDPVNESDSFYRNHLLCILSNVQYFLFGVYTHVYFNHLKKKEFGLAANAETKLITSMTQNILPLLPMLLGHVRNPFAGSTDLFSMSMFINCTKNITFILVSLSIKYKSQFASMKCNNNHQGRMKVDPRYSNLYEALEKYVATLDEVLVIIGNFHSQLKNKSSFVKKLDFGHKQLHGMLEGVQGSSGDKAYIRTPDQKSDEVTDALRLRVATLEKQLFENGIHPMAHLSDDDPKDTINFHDAISRIDHRDNQTWKYMGPFKWVVLVSMDDSLLPIFKSFYQGKERPACADGVAPSFYLHSLDKQVGLFQQPHVQGPDETLRMKLYNTLPSVRAIYLLIDRFFKIAYPYMPILDESDFRESISNLIGGRPDEESRAIISGNDGSSPAIYGILLVVLRISFITLTGGSNRVSNFCFHNSKEELDYLSSQNIGPDFIELANQCLSVYNVTGNICFEAFQLVVALRVYSTVGPETTSYDSRSMTLASLSNHMAYNLWLNRDWHTDRPDFNEKKDLLQKKLWYTLVFLDLDVSLSSGNLMSIVPETFDVRLPIFRPQKSSGHNDESEKMAIEHFHWLERSRLAFTDCIKMTGKVSGNVKISQLERSLMKLEEIYDDLQKNLRETANVPSLTIKDSFIKYTTLKLLLTEHYFLVGVYTHFMYHYIKKEDIVKAITYKNKVITKFASVLFPLIPELANQSMTILSGSTDIFICGPFIQCLCQCSLFIVSALVRFNHKLNSMRSSPDHQILLNTNVEYRGLFNEIEKHLSLLQQCNHIVLSMYDLMKNKYAAANRMSILTRKVTDCASSPDYSKPDAIIKNSIVDGNNLRMCNQLIEECLEKLDFSSVTGYSSSSPTSSTISEIPTEILWESGSLSPFEKYFDFVSIEEMSRYIL</sequence>
<accession>A0A8F2W267</accession>
<dbReference type="Proteomes" id="UP000825438">
    <property type="component" value="Chromosome I"/>
</dbReference>
<evidence type="ECO:0000313" key="10">
    <source>
        <dbReference type="EMBL" id="QWW22441.1"/>
    </source>
</evidence>
<evidence type="ECO:0000256" key="5">
    <source>
        <dbReference type="ARBA" id="ARBA00023136"/>
    </source>
</evidence>
<feature type="transmembrane region" description="Helical" evidence="8">
    <location>
        <begin position="99"/>
        <end position="118"/>
    </location>
</feature>
<feature type="transmembrane region" description="Helical" evidence="8">
    <location>
        <begin position="195"/>
        <end position="214"/>
    </location>
</feature>
<proteinExistence type="inferred from homology"/>
<dbReference type="GO" id="GO:0022857">
    <property type="term" value="F:transmembrane transporter activity"/>
    <property type="evidence" value="ECO:0007669"/>
    <property type="project" value="InterPro"/>
</dbReference>
<evidence type="ECO:0000256" key="3">
    <source>
        <dbReference type="ARBA" id="ARBA00022692"/>
    </source>
</evidence>
<feature type="transmembrane region" description="Helical" evidence="8">
    <location>
        <begin position="130"/>
        <end position="150"/>
    </location>
</feature>
<feature type="coiled-coil region" evidence="7">
    <location>
        <begin position="1567"/>
        <end position="1594"/>
    </location>
</feature>
<comment type="subcellular location">
    <subcellularLocation>
        <location evidence="1">Membrane</location>
        <topology evidence="1">Multi-pass membrane protein</topology>
    </subcellularLocation>
</comment>
<dbReference type="PANTHER" id="PTHR43791">
    <property type="entry name" value="PERMEASE-RELATED"/>
    <property type="match status" value="1"/>
</dbReference>
<feature type="domain" description="Major facilitator superfamily (MFS) profile" evidence="9">
    <location>
        <begin position="66"/>
        <end position="477"/>
    </location>
</feature>
<gene>
    <name evidence="10" type="ORF">CA7LBN_001187</name>
</gene>
<dbReference type="FunFam" id="1.20.1250.20:FF:000064">
    <property type="entry name" value="MFS allantoate transporter"/>
    <property type="match status" value="1"/>
</dbReference>
<evidence type="ECO:0000256" key="1">
    <source>
        <dbReference type="ARBA" id="ARBA00004141"/>
    </source>
</evidence>
<organism evidence="10">
    <name type="scientific">Candidozyma auris</name>
    <name type="common">Yeast</name>
    <name type="synonym">Candida auris</name>
    <dbReference type="NCBI Taxonomy" id="498019"/>
    <lineage>
        <taxon>Eukaryota</taxon>
        <taxon>Fungi</taxon>
        <taxon>Dikarya</taxon>
        <taxon>Ascomycota</taxon>
        <taxon>Saccharomycotina</taxon>
        <taxon>Pichiomycetes</taxon>
        <taxon>Metschnikowiaceae</taxon>
        <taxon>Candidozyma</taxon>
    </lineage>
</organism>
<feature type="transmembrane region" description="Helical" evidence="8">
    <location>
        <begin position="359"/>
        <end position="379"/>
    </location>
</feature>
<keyword evidence="3 8" id="KW-0812">Transmembrane</keyword>
<dbReference type="InterPro" id="IPR036259">
    <property type="entry name" value="MFS_trans_sf"/>
</dbReference>
<dbReference type="GO" id="GO:0016020">
    <property type="term" value="C:membrane"/>
    <property type="evidence" value="ECO:0007669"/>
    <property type="project" value="UniProtKB-SubCell"/>
</dbReference>
<protein>
    <recommendedName>
        <fullName evidence="9">Major facilitator superfamily (MFS) profile domain-containing protein</fullName>
    </recommendedName>
</protein>
<feature type="transmembrane region" description="Helical" evidence="8">
    <location>
        <begin position="423"/>
        <end position="441"/>
    </location>
</feature>
<feature type="transmembrane region" description="Helical" evidence="8">
    <location>
        <begin position="226"/>
        <end position="245"/>
    </location>
</feature>
<dbReference type="CDD" id="cd12148">
    <property type="entry name" value="fungal_TF_MHR"/>
    <property type="match status" value="2"/>
</dbReference>
<evidence type="ECO:0000256" key="4">
    <source>
        <dbReference type="ARBA" id="ARBA00022989"/>
    </source>
</evidence>
<dbReference type="SUPFAM" id="SSF103473">
    <property type="entry name" value="MFS general substrate transporter"/>
    <property type="match status" value="1"/>
</dbReference>
<feature type="transmembrane region" description="Helical" evidence="8">
    <location>
        <begin position="391"/>
        <end position="411"/>
    </location>
</feature>
<dbReference type="Gene3D" id="1.20.1250.20">
    <property type="entry name" value="MFS general substrate transporter like domains"/>
    <property type="match status" value="1"/>
</dbReference>
<evidence type="ECO:0000256" key="6">
    <source>
        <dbReference type="ARBA" id="ARBA00037968"/>
    </source>
</evidence>
<feature type="transmembrane region" description="Helical" evidence="8">
    <location>
        <begin position="292"/>
        <end position="311"/>
    </location>
</feature>
<reference evidence="10" key="1">
    <citation type="submission" date="2021-06" db="EMBL/GenBank/DDBJ databases">
        <title>Candida auris outbreak in lebanese hospital.</title>
        <authorList>
            <person name="Finianos M."/>
        </authorList>
    </citation>
    <scope>NUCLEOTIDE SEQUENCE</scope>
    <source>
        <strain evidence="10">CA7LBN</strain>
    </source>
</reference>
<dbReference type="Pfam" id="PF07690">
    <property type="entry name" value="MFS_1"/>
    <property type="match status" value="1"/>
</dbReference>
<feature type="transmembrane region" description="Helical" evidence="8">
    <location>
        <begin position="447"/>
        <end position="471"/>
    </location>
</feature>
<evidence type="ECO:0000256" key="2">
    <source>
        <dbReference type="ARBA" id="ARBA00022448"/>
    </source>
</evidence>
<keyword evidence="5 8" id="KW-0472">Membrane</keyword>
<keyword evidence="4 8" id="KW-1133">Transmembrane helix</keyword>
<dbReference type="InterPro" id="IPR020846">
    <property type="entry name" value="MFS_dom"/>
</dbReference>
<feature type="transmembrane region" description="Helical" evidence="8">
    <location>
        <begin position="162"/>
        <end position="183"/>
    </location>
</feature>
<dbReference type="EMBL" id="CP076749">
    <property type="protein sequence ID" value="QWW22441.1"/>
    <property type="molecule type" value="Genomic_DNA"/>
</dbReference>
<dbReference type="InterPro" id="IPR011701">
    <property type="entry name" value="MFS"/>
</dbReference>
<dbReference type="PROSITE" id="PS50850">
    <property type="entry name" value="MFS"/>
    <property type="match status" value="1"/>
</dbReference>
<evidence type="ECO:0000259" key="9">
    <source>
        <dbReference type="PROSITE" id="PS50850"/>
    </source>
</evidence>
<evidence type="ECO:0000256" key="8">
    <source>
        <dbReference type="SAM" id="Phobius"/>
    </source>
</evidence>
<keyword evidence="2" id="KW-0813">Transport</keyword>
<name>A0A8F2W267_CANAR</name>
<dbReference type="PANTHER" id="PTHR43791:SF97">
    <property type="entry name" value="ALLANTOATE TRANSPORTER, PUTATIVE (AFU_ORTHOLOGUE AFUA_1G14700)-RELATED"/>
    <property type="match status" value="1"/>
</dbReference>
<comment type="similarity">
    <text evidence="6">Belongs to the major facilitator superfamily. Allantoate permease family.</text>
</comment>
<keyword evidence="7" id="KW-0175">Coiled coil</keyword>